<protein>
    <submittedName>
        <fullName evidence="1">AT rich interactive domain 1B (SWI1-like)</fullName>
    </submittedName>
</protein>
<proteinExistence type="predicted"/>
<feature type="non-terminal residue" evidence="1">
    <location>
        <position position="1"/>
    </location>
</feature>
<accession>A0A1A8U0Z7</accession>
<dbReference type="EMBL" id="HAEJ01001283">
    <property type="protein sequence ID" value="SBS41740.1"/>
    <property type="molecule type" value="Transcribed_RNA"/>
</dbReference>
<organism evidence="1">
    <name type="scientific">Nothobranchius furzeri</name>
    <name type="common">Turquoise killifish</name>
    <dbReference type="NCBI Taxonomy" id="105023"/>
    <lineage>
        <taxon>Eukaryota</taxon>
        <taxon>Metazoa</taxon>
        <taxon>Chordata</taxon>
        <taxon>Craniata</taxon>
        <taxon>Vertebrata</taxon>
        <taxon>Euteleostomi</taxon>
        <taxon>Actinopterygii</taxon>
        <taxon>Neopterygii</taxon>
        <taxon>Teleostei</taxon>
        <taxon>Neoteleostei</taxon>
        <taxon>Acanthomorphata</taxon>
        <taxon>Ovalentaria</taxon>
        <taxon>Atherinomorphae</taxon>
        <taxon>Cyprinodontiformes</taxon>
        <taxon>Nothobranchiidae</taxon>
        <taxon>Nothobranchius</taxon>
    </lineage>
</organism>
<sequence length="36" mass="4097">TTTSRQGSVHNDWRSLGIKPATHDYIRLLLPVTSQF</sequence>
<name>A0A1A8U0Z7_NOTFU</name>
<evidence type="ECO:0000313" key="1">
    <source>
        <dbReference type="EMBL" id="SBS41740.1"/>
    </source>
</evidence>
<gene>
    <name evidence="1" type="primary">ARID1B</name>
</gene>
<reference evidence="1" key="1">
    <citation type="submission" date="2016-05" db="EMBL/GenBank/DDBJ databases">
        <authorList>
            <person name="Lavstsen T."/>
            <person name="Jespersen J.S."/>
        </authorList>
    </citation>
    <scope>NUCLEOTIDE SEQUENCE</scope>
    <source>
        <tissue evidence="1">Brain</tissue>
    </source>
</reference>
<reference evidence="1" key="2">
    <citation type="submission" date="2016-06" db="EMBL/GenBank/DDBJ databases">
        <title>The genome of a short-lived fish provides insights into sex chromosome evolution and the genetic control of aging.</title>
        <authorList>
            <person name="Reichwald K."/>
            <person name="Felder M."/>
            <person name="Petzold A."/>
            <person name="Koch P."/>
            <person name="Groth M."/>
            <person name="Platzer M."/>
        </authorList>
    </citation>
    <scope>NUCLEOTIDE SEQUENCE</scope>
    <source>
        <tissue evidence="1">Brain</tissue>
    </source>
</reference>
<dbReference type="AlphaFoldDB" id="A0A1A8U0Z7"/>